<organism evidence="3 4">
    <name type="scientific">Marinobacter salexigens</name>
    <dbReference type="NCBI Taxonomy" id="1925763"/>
    <lineage>
        <taxon>Bacteria</taxon>
        <taxon>Pseudomonadati</taxon>
        <taxon>Pseudomonadota</taxon>
        <taxon>Gammaproteobacteria</taxon>
        <taxon>Pseudomonadales</taxon>
        <taxon>Marinobacteraceae</taxon>
        <taxon>Marinobacter</taxon>
    </lineage>
</organism>
<dbReference type="InterPro" id="IPR013099">
    <property type="entry name" value="K_chnl_dom"/>
</dbReference>
<keyword evidence="3" id="KW-0813">Transport</keyword>
<evidence type="ECO:0000313" key="3">
    <source>
        <dbReference type="EMBL" id="MBU2874738.1"/>
    </source>
</evidence>
<keyword evidence="3" id="KW-0406">Ion transport</keyword>
<keyword evidence="1" id="KW-1133">Transmembrane helix</keyword>
<feature type="transmembrane region" description="Helical" evidence="1">
    <location>
        <begin position="137"/>
        <end position="158"/>
    </location>
</feature>
<dbReference type="RefSeq" id="WP_216008557.1">
    <property type="nucleotide sequence ID" value="NZ_JAHKPV010000019.1"/>
</dbReference>
<keyword evidence="4" id="KW-1185">Reference proteome</keyword>
<dbReference type="Proteomes" id="UP000753376">
    <property type="component" value="Unassembled WGS sequence"/>
</dbReference>
<accession>A0ABS6A9E5</accession>
<protein>
    <submittedName>
        <fullName evidence="3">Potassium channel family protein</fullName>
    </submittedName>
</protein>
<comment type="caution">
    <text evidence="3">The sequence shown here is derived from an EMBL/GenBank/DDBJ whole genome shotgun (WGS) entry which is preliminary data.</text>
</comment>
<feature type="transmembrane region" description="Helical" evidence="1">
    <location>
        <begin position="65"/>
        <end position="92"/>
    </location>
</feature>
<feature type="domain" description="Potassium channel" evidence="2">
    <location>
        <begin position="104"/>
        <end position="160"/>
    </location>
</feature>
<dbReference type="GO" id="GO:0034220">
    <property type="term" value="P:monoatomic ion transmembrane transport"/>
    <property type="evidence" value="ECO:0007669"/>
    <property type="project" value="UniProtKB-KW"/>
</dbReference>
<keyword evidence="1" id="KW-0812">Transmembrane</keyword>
<evidence type="ECO:0000256" key="1">
    <source>
        <dbReference type="SAM" id="Phobius"/>
    </source>
</evidence>
<keyword evidence="3" id="KW-0407">Ion channel</keyword>
<evidence type="ECO:0000313" key="4">
    <source>
        <dbReference type="Proteomes" id="UP000753376"/>
    </source>
</evidence>
<dbReference type="Pfam" id="PF07885">
    <property type="entry name" value="Ion_trans_2"/>
    <property type="match status" value="1"/>
</dbReference>
<dbReference type="EMBL" id="JAHKPV010000019">
    <property type="protein sequence ID" value="MBU2874738.1"/>
    <property type="molecule type" value="Genomic_DNA"/>
</dbReference>
<name>A0ABS6A9E5_9GAMM</name>
<reference evidence="3 4" key="1">
    <citation type="submission" date="2021-05" db="EMBL/GenBank/DDBJ databases">
        <title>Draft genomes of bacteria isolated from model marine particles.</title>
        <authorList>
            <person name="Datta M.S."/>
            <person name="Schwartzman J.A."/>
            <person name="Enke T.N."/>
            <person name="Saavedra J."/>
            <person name="Cermak N."/>
            <person name="Cordero O.X."/>
        </authorList>
    </citation>
    <scope>NUCLEOTIDE SEQUENCE [LARGE SCALE GENOMIC DNA]</scope>
    <source>
        <strain evidence="3 4">D2M19</strain>
    </source>
</reference>
<keyword evidence="1" id="KW-0472">Membrane</keyword>
<sequence>MMAIGFENCVLTGAGILIVISVWLDFMTTAMTASSTGIFCRFFSDGLHQFFKWGSKTFQSQTWRVVAGPCITLALIFLWFGLSWLGWSLIYLAGEVSVVSSSDRLPAHMFETVYFVGFTLTTLGTGDFVPNGTLWELISVITAFNGLVLVTLSITYAIPVIQATAAKRALSNQFSVWGNNTKSVLEHMGSDRNYTSLPGYLKTISTEILLVAQNHLAYPILHYFHSPTEKASFALQVSILDEVLRNLPDEAFEKQAELYVLVPNCTRAITEFLTTLSSVHIKAANTEPPALRCDSANVAYRLVEQHSAISVTERRKLLKALVEENGWTWQKVVGCR</sequence>
<evidence type="ECO:0000259" key="2">
    <source>
        <dbReference type="Pfam" id="PF07885"/>
    </source>
</evidence>
<proteinExistence type="predicted"/>
<gene>
    <name evidence="3" type="ORF">KO508_12090</name>
</gene>